<dbReference type="Proteomes" id="UP001500791">
    <property type="component" value="Unassembled WGS sequence"/>
</dbReference>
<comment type="caution">
    <text evidence="1">The sequence shown here is derived from an EMBL/GenBank/DDBJ whole genome shotgun (WGS) entry which is preliminary data.</text>
</comment>
<sequence>MTDNTDITISAIGAGPEYEGINIWLPALAVEAARRGENAIIGKTFRNCMIEGPAVLLPLGACNFDGCNMGDAQGDIRNLLLQPMGPQKVTGTVAFQDCQFINCQFIRVGFTGTPDFLGQIQQVLTGGVQ</sequence>
<keyword evidence="2" id="KW-1185">Reference proteome</keyword>
<name>A0ABN0Y2Z1_9CAUL</name>
<organism evidence="1 2">
    <name type="scientific">Brevundimonas terrae</name>
    <dbReference type="NCBI Taxonomy" id="363631"/>
    <lineage>
        <taxon>Bacteria</taxon>
        <taxon>Pseudomonadati</taxon>
        <taxon>Pseudomonadota</taxon>
        <taxon>Alphaproteobacteria</taxon>
        <taxon>Caulobacterales</taxon>
        <taxon>Caulobacteraceae</taxon>
        <taxon>Brevundimonas</taxon>
    </lineage>
</organism>
<evidence type="ECO:0000313" key="1">
    <source>
        <dbReference type="EMBL" id="GAA0380038.1"/>
    </source>
</evidence>
<reference evidence="1 2" key="1">
    <citation type="journal article" date="2019" name="Int. J. Syst. Evol. Microbiol.">
        <title>The Global Catalogue of Microorganisms (GCM) 10K type strain sequencing project: providing services to taxonomists for standard genome sequencing and annotation.</title>
        <authorList>
            <consortium name="The Broad Institute Genomics Platform"/>
            <consortium name="The Broad Institute Genome Sequencing Center for Infectious Disease"/>
            <person name="Wu L."/>
            <person name="Ma J."/>
        </authorList>
    </citation>
    <scope>NUCLEOTIDE SEQUENCE [LARGE SCALE GENOMIC DNA]</scope>
    <source>
        <strain evidence="1 2">JCM 13476</strain>
    </source>
</reference>
<evidence type="ECO:0000313" key="2">
    <source>
        <dbReference type="Proteomes" id="UP001500791"/>
    </source>
</evidence>
<protein>
    <submittedName>
        <fullName evidence="1">Uncharacterized protein</fullName>
    </submittedName>
</protein>
<gene>
    <name evidence="1" type="ORF">GCM10009093_03790</name>
</gene>
<dbReference type="EMBL" id="BAAAEJ010000003">
    <property type="protein sequence ID" value="GAA0380038.1"/>
    <property type="molecule type" value="Genomic_DNA"/>
</dbReference>
<proteinExistence type="predicted"/>
<accession>A0ABN0Y2Z1</accession>
<dbReference type="RefSeq" id="WP_167175975.1">
    <property type="nucleotide sequence ID" value="NZ_BAAAEJ010000003.1"/>
</dbReference>